<dbReference type="Pfam" id="PF17921">
    <property type="entry name" value="Integrase_H2C2"/>
    <property type="match status" value="1"/>
</dbReference>
<dbReference type="InterPro" id="IPR021109">
    <property type="entry name" value="Peptidase_aspartic_dom_sf"/>
</dbReference>
<dbReference type="PANTHER" id="PTHR48475:SF1">
    <property type="entry name" value="RNASE H TYPE-1 DOMAIN-CONTAINING PROTEIN"/>
    <property type="match status" value="1"/>
</dbReference>
<dbReference type="GO" id="GO:0015074">
    <property type="term" value="P:DNA integration"/>
    <property type="evidence" value="ECO:0007669"/>
    <property type="project" value="InterPro"/>
</dbReference>
<dbReference type="InterPro" id="IPR002156">
    <property type="entry name" value="RNaseH_domain"/>
</dbReference>
<comment type="caution">
    <text evidence="12">The sequence shown here is derived from an EMBL/GenBank/DDBJ whole genome shotgun (WGS) entry which is preliminary data.</text>
</comment>
<dbReference type="Gene3D" id="3.30.420.10">
    <property type="entry name" value="Ribonuclease H-like superfamily/Ribonuclease H"/>
    <property type="match status" value="2"/>
</dbReference>
<feature type="domain" description="Integrase catalytic" evidence="10">
    <location>
        <begin position="1719"/>
        <end position="1884"/>
    </location>
</feature>
<dbReference type="Pfam" id="PF03732">
    <property type="entry name" value="Retrotrans_gag"/>
    <property type="match status" value="1"/>
</dbReference>
<sequence length="1975" mass="223463">MRSLHVSDGIMGWDGYDDMPVAALPVEFRMPDIERYTGIGCPRIHLQLYSTVMRGHRLDEAQMIMLFPLSLSGAAQRWFASLDPSRRRTWADLGQEFIRQYSFNTIVDVSRRELEALRQGPDETVTSFISRWREKIAQIIDRPSERDQISMIMRSLQPRFARHLMGFPQTDFGSLVQALYGIEEGISRGLWADSSPSDSKGKKSGSGPRPSDVGTIGMTGHRSSRRPPFQSQFLGTPYQMIQHDQYRPVAPIRPVGPTYLHPPPQPVYATQAPQRPPMQFHHQYRAPPPPRPVRQFTQLGMPLSRAFQRLRAGHDTDSCSALRHAIQDLIDQGLVDLGRPGVATDPLPTHDTRAVPPPPEGVHLIEFAGDEIFMMGWDGEAPQPISLYEESDFVGYIPRQQIPRPFSLTPDRIYGPPPVSPVYLQHVPPMTPFILFPEEYRPPHRDVQIVTRSGRVAQPPPVDRPFAGIAAREEVQREDDEILRQLRTTQARISIWSLLASSSTHRDALVRALGQIRVDTATTPEGLIHMLTADRATCIVRRVPSVLLDNGSALNVCPLVTAIALGFSPDDFGPSTQTVRAYDGTQRTVMGTLSTHVMIGPVSYSIVFQVLRIQSSFNLLLGRPWIHEAGAIPSSLHQKVKFIHEGRIITIQSDRDIITSSEPVLHISHSEDDLHLTGFTFDEVQVVSLEDGSRDMVPMSFDQHSSTLVLSMMRGMSYLPGMGLGRRQQGPHEFTFTVDHDTPYGLGYIPTEADARYMSQLRRDRLADYFIRGSEHTPRTEGTVHIPETVEIQDIQQALGQIHLDTGTTEAPGAMIVTPPSPDRASMFSMCFPDEVPDYDLPMDLGYGTDEMDMIGIGALVVSLMQPHAGPFAFDISGVSVLDDESVLDVVTSDFASVEGASDSVDPPLSFDTMSGFVTRFDDISDGNNDMSIFEYLNVSQHFPLIAPPAPTTHIYDVDDVGDTDDPLGGQSECDSDTEDRKVTPISSSTELIDFGAPDQPREIRIGSSLSPDERSRLIDLLRSYLDVFAWSYEDMPGLDPTIVQHHLPILPHARPVKQKLRRLHPRWSLQVKEEIQKQLSVGFLSVVEYPEWLANVVPVPKKDGKVRVCVDFRDLNKASPKDDFPLPHIDMLVDSTAGHPMLSFMDGFSGYNQILMAPEDMVKTSFITEWGTYCYRVMPFGLKNAGATYQRAATTLFHDMMHRDVEVYVDDMIVKSRDRADHLAALQRFFERIRQFRLRLNPKKCTFGVTSGKLLGHIVSERGRLQYISRFIARLTDICEPIFRLLRKNQPTVWNDDCQRAFERIKECLLSPPVLVPPTGRPLLLYLSVSDMALGCMLAQLDDLGKERAIYYLSKRMLEYECKYIMIERLCLAVVWATRRLRHYMTEYSVLLVSRLDPLRYLFDRPVLTGRLMRWLVLLTEFDIHYVTQKSVKGSIVADHLASLPISDDRSVDDDFPDEQIVSMTSITGWRLYFDGAANQSGFGIGILLISPQGDHIPRSVRLAFSDHHRLTNNIVEYEACITGLETALDLGIRQLEIHGDSNLVIKQTQGIWRTRDEKLKPYHAYLDLLIDRFDVLSLLCLIGEIEDQIELPWYHDIYQFLSCDAYPESASAKDRRALRQLATRFVVCGDALYRRSPDGLLLLCLDRASADRVMREVHAGVCGPHMGGHMLARKIMRTGYFWLTMETDCCQFVQRCQECQMHGDLIHVPPSELHALASPWPFSVWGIDIIGKISPKSSSGHEYILVAIDYFTKWVEAASYARLTAARVAKFIRSHIICRYGVPHELISDRGVHFKGEVDTLIQEYGIQHHRSSAYRPQTNGAVEAANKNIKRILRKMVETLGIVLPVEIEMRSLRVALEQHISEAEWAQSRYDQLSLLDEKRLRAADHVQAYQRKMTRAFRKRVKPRKFQRGDLVLKVLRGLISDPRGKFRPSWSGPYVIRDLTREGAAWLTDLDGNQFTEPVNVDQLKKFYA</sequence>
<keyword evidence="2" id="KW-0808">Transferase</keyword>
<feature type="region of interest" description="Disordered" evidence="9">
    <location>
        <begin position="962"/>
        <end position="982"/>
    </location>
</feature>
<keyword evidence="8" id="KW-0233">DNA recombination</keyword>
<dbReference type="GO" id="GO:0004523">
    <property type="term" value="F:RNA-DNA hybrid ribonuclease activity"/>
    <property type="evidence" value="ECO:0007669"/>
    <property type="project" value="InterPro"/>
</dbReference>
<keyword evidence="7" id="KW-0695">RNA-directed DNA polymerase</keyword>
<evidence type="ECO:0000313" key="12">
    <source>
        <dbReference type="EMBL" id="RVW72132.1"/>
    </source>
</evidence>
<dbReference type="Proteomes" id="UP000288805">
    <property type="component" value="Unassembled WGS sequence"/>
</dbReference>
<evidence type="ECO:0000256" key="7">
    <source>
        <dbReference type="ARBA" id="ARBA00022918"/>
    </source>
</evidence>
<dbReference type="Gene3D" id="3.10.10.10">
    <property type="entry name" value="HIV Type 1 Reverse Transcriptase, subunit A, domain 1"/>
    <property type="match status" value="1"/>
</dbReference>
<gene>
    <name evidence="12" type="primary">pol_2168</name>
    <name evidence="11" type="synonym">pol_1927</name>
    <name evidence="12" type="ORF">CK203_057986</name>
    <name evidence="11" type="ORF">CK203_111808</name>
</gene>
<dbReference type="CDD" id="cd09274">
    <property type="entry name" value="RNase_HI_RT_Ty3"/>
    <property type="match status" value="1"/>
</dbReference>
<dbReference type="Pfam" id="PF17917">
    <property type="entry name" value="RT_RNaseH"/>
    <property type="match status" value="1"/>
</dbReference>
<dbReference type="InterPro" id="IPR043502">
    <property type="entry name" value="DNA/RNA_pol_sf"/>
</dbReference>
<evidence type="ECO:0000256" key="6">
    <source>
        <dbReference type="ARBA" id="ARBA00022801"/>
    </source>
</evidence>
<dbReference type="GO" id="GO:0003676">
    <property type="term" value="F:nucleic acid binding"/>
    <property type="evidence" value="ECO:0007669"/>
    <property type="project" value="InterPro"/>
</dbReference>
<dbReference type="PANTHER" id="PTHR48475">
    <property type="entry name" value="RIBONUCLEASE H"/>
    <property type="match status" value="1"/>
</dbReference>
<evidence type="ECO:0000256" key="8">
    <source>
        <dbReference type="ARBA" id="ARBA00023172"/>
    </source>
</evidence>
<keyword evidence="6" id="KW-0378">Hydrolase</keyword>
<dbReference type="InterPro" id="IPR000477">
    <property type="entry name" value="RT_dom"/>
</dbReference>
<feature type="region of interest" description="Disordered" evidence="9">
    <location>
        <begin position="190"/>
        <end position="232"/>
    </location>
</feature>
<evidence type="ECO:0000256" key="2">
    <source>
        <dbReference type="ARBA" id="ARBA00022679"/>
    </source>
</evidence>
<dbReference type="EMBL" id="QGNW01000422">
    <property type="protein sequence ID" value="RVW72132.1"/>
    <property type="molecule type" value="Genomic_DNA"/>
</dbReference>
<protein>
    <recommendedName>
        <fullName evidence="1">RNA-directed DNA polymerase</fullName>
        <ecNumber evidence="1">2.7.7.49</ecNumber>
    </recommendedName>
</protein>
<organism evidence="12 13">
    <name type="scientific">Vitis vinifera</name>
    <name type="common">Grape</name>
    <dbReference type="NCBI Taxonomy" id="29760"/>
    <lineage>
        <taxon>Eukaryota</taxon>
        <taxon>Viridiplantae</taxon>
        <taxon>Streptophyta</taxon>
        <taxon>Embryophyta</taxon>
        <taxon>Tracheophyta</taxon>
        <taxon>Spermatophyta</taxon>
        <taxon>Magnoliopsida</taxon>
        <taxon>eudicotyledons</taxon>
        <taxon>Gunneridae</taxon>
        <taxon>Pentapetalae</taxon>
        <taxon>rosids</taxon>
        <taxon>Vitales</taxon>
        <taxon>Vitaceae</taxon>
        <taxon>Viteae</taxon>
        <taxon>Vitis</taxon>
    </lineage>
</organism>
<keyword evidence="4" id="KW-0540">Nuclease</keyword>
<dbReference type="EC" id="2.7.7.49" evidence="1"/>
<reference evidence="12 13" key="1">
    <citation type="journal article" date="2018" name="PLoS Genet.">
        <title>Population sequencing reveals clonal diversity and ancestral inbreeding in the grapevine cultivar Chardonnay.</title>
        <authorList>
            <person name="Roach M.J."/>
            <person name="Johnson D.L."/>
            <person name="Bohlmann J."/>
            <person name="van Vuuren H.J."/>
            <person name="Jones S.J."/>
            <person name="Pretorius I.S."/>
            <person name="Schmidt S.A."/>
            <person name="Borneman A.R."/>
        </authorList>
    </citation>
    <scope>NUCLEOTIDE SEQUENCE [LARGE SCALE GENOMIC DNA]</scope>
    <source>
        <strain evidence="13">cv. Chardonnay</strain>
        <strain evidence="12">I10V1</strain>
        <tissue evidence="12">Leaf</tissue>
    </source>
</reference>
<evidence type="ECO:0000256" key="5">
    <source>
        <dbReference type="ARBA" id="ARBA00022759"/>
    </source>
</evidence>
<keyword evidence="3" id="KW-0548">Nucleotidyltransferase</keyword>
<dbReference type="InterPro" id="IPR041588">
    <property type="entry name" value="Integrase_H2C2"/>
</dbReference>
<proteinExistence type="predicted"/>
<dbReference type="Pfam" id="PF00665">
    <property type="entry name" value="rve"/>
    <property type="match status" value="1"/>
</dbReference>
<evidence type="ECO:0000259" key="10">
    <source>
        <dbReference type="PROSITE" id="PS50994"/>
    </source>
</evidence>
<dbReference type="Pfam" id="PF13456">
    <property type="entry name" value="RVT_3"/>
    <property type="match status" value="1"/>
</dbReference>
<dbReference type="CDD" id="cd01647">
    <property type="entry name" value="RT_LTR"/>
    <property type="match status" value="1"/>
</dbReference>
<name>A0A438GIY3_VITVI</name>
<dbReference type="GO" id="GO:0003964">
    <property type="term" value="F:RNA-directed DNA polymerase activity"/>
    <property type="evidence" value="ECO:0007669"/>
    <property type="project" value="UniProtKB-KW"/>
</dbReference>
<accession>A0A438GIY3</accession>
<dbReference type="SUPFAM" id="SSF53098">
    <property type="entry name" value="Ribonuclease H-like"/>
    <property type="match status" value="2"/>
</dbReference>
<evidence type="ECO:0000256" key="1">
    <source>
        <dbReference type="ARBA" id="ARBA00012493"/>
    </source>
</evidence>
<dbReference type="InterPro" id="IPR012337">
    <property type="entry name" value="RNaseH-like_sf"/>
</dbReference>
<evidence type="ECO:0000256" key="4">
    <source>
        <dbReference type="ARBA" id="ARBA00022722"/>
    </source>
</evidence>
<dbReference type="Pfam" id="PF00078">
    <property type="entry name" value="RVT_1"/>
    <property type="match status" value="1"/>
</dbReference>
<dbReference type="GO" id="GO:0006310">
    <property type="term" value="P:DNA recombination"/>
    <property type="evidence" value="ECO:0007669"/>
    <property type="project" value="UniProtKB-KW"/>
</dbReference>
<evidence type="ECO:0000256" key="3">
    <source>
        <dbReference type="ARBA" id="ARBA00022695"/>
    </source>
</evidence>
<keyword evidence="5" id="KW-0255">Endonuclease</keyword>
<evidence type="ECO:0000313" key="13">
    <source>
        <dbReference type="Proteomes" id="UP000288805"/>
    </source>
</evidence>
<dbReference type="CDD" id="cd00303">
    <property type="entry name" value="retropepsin_like"/>
    <property type="match status" value="1"/>
</dbReference>
<dbReference type="InterPro" id="IPR036397">
    <property type="entry name" value="RNaseH_sf"/>
</dbReference>
<dbReference type="InterPro" id="IPR041373">
    <property type="entry name" value="RT_RNaseH"/>
</dbReference>
<dbReference type="Gene3D" id="1.10.340.70">
    <property type="match status" value="1"/>
</dbReference>
<dbReference type="Gene3D" id="2.40.70.10">
    <property type="entry name" value="Acid Proteases"/>
    <property type="match status" value="1"/>
</dbReference>
<dbReference type="CDD" id="cd09279">
    <property type="entry name" value="RNase_HI_like"/>
    <property type="match status" value="1"/>
</dbReference>
<dbReference type="InterPro" id="IPR001584">
    <property type="entry name" value="Integrase_cat-core"/>
</dbReference>
<dbReference type="PROSITE" id="PS50994">
    <property type="entry name" value="INTEGRASE"/>
    <property type="match status" value="1"/>
</dbReference>
<evidence type="ECO:0000313" key="11">
    <source>
        <dbReference type="EMBL" id="RVW60501.1"/>
    </source>
</evidence>
<dbReference type="SUPFAM" id="SSF56672">
    <property type="entry name" value="DNA/RNA polymerases"/>
    <property type="match status" value="1"/>
</dbReference>
<evidence type="ECO:0000256" key="9">
    <source>
        <dbReference type="SAM" id="MobiDB-lite"/>
    </source>
</evidence>
<dbReference type="InterPro" id="IPR043128">
    <property type="entry name" value="Rev_trsase/Diguanyl_cyclase"/>
</dbReference>
<dbReference type="Gene3D" id="3.30.70.270">
    <property type="match status" value="2"/>
</dbReference>
<dbReference type="EMBL" id="QGNW01000857">
    <property type="protein sequence ID" value="RVW60501.1"/>
    <property type="molecule type" value="Genomic_DNA"/>
</dbReference>
<dbReference type="InterPro" id="IPR005162">
    <property type="entry name" value="Retrotrans_gag_dom"/>
</dbReference>